<evidence type="ECO:0000256" key="1">
    <source>
        <dbReference type="ARBA" id="ARBA00022475"/>
    </source>
</evidence>
<accession>A0A329LYJ2</accession>
<keyword evidence="3" id="KW-0472">Membrane</keyword>
<keyword evidence="8" id="KW-1185">Reference proteome</keyword>
<dbReference type="RefSeq" id="WP_113036505.1">
    <property type="nucleotide sequence ID" value="NZ_QMFB01000048.1"/>
</dbReference>
<dbReference type="SUPFAM" id="SSF53850">
    <property type="entry name" value="Periplasmic binding protein-like II"/>
    <property type="match status" value="1"/>
</dbReference>
<comment type="caution">
    <text evidence="7">The sequence shown here is derived from an EMBL/GenBank/DDBJ whole genome shotgun (WGS) entry which is preliminary data.</text>
</comment>
<dbReference type="PANTHER" id="PTHR43649:SF33">
    <property type="entry name" value="POLYGALACTURONAN_RHAMNOGALACTURONAN-BINDING PROTEIN YTCQ"/>
    <property type="match status" value="1"/>
</dbReference>
<gene>
    <name evidence="7" type="ORF">DQG23_39255</name>
</gene>
<dbReference type="PROSITE" id="PS51257">
    <property type="entry name" value="PROKAR_LIPOPROTEIN"/>
    <property type="match status" value="1"/>
</dbReference>
<protein>
    <submittedName>
        <fullName evidence="7">Sugar ABC transporter substrate-binding protein</fullName>
    </submittedName>
</protein>
<dbReference type="OrthoDB" id="9782846at2"/>
<dbReference type="AlphaFoldDB" id="A0A329LYJ2"/>
<reference evidence="7 8" key="1">
    <citation type="journal article" date="2009" name="Int. J. Syst. Evol. Microbiol.">
        <title>Paenibacillus contaminans sp. nov., isolated from a contaminated laboratory plate.</title>
        <authorList>
            <person name="Chou J.H."/>
            <person name="Lee J.H."/>
            <person name="Lin M.C."/>
            <person name="Chang P.S."/>
            <person name="Arun A.B."/>
            <person name="Young C.C."/>
            <person name="Chen W.M."/>
        </authorList>
    </citation>
    <scope>NUCLEOTIDE SEQUENCE [LARGE SCALE GENOMIC DNA]</scope>
    <source>
        <strain evidence="7 8">CKOBP-6</strain>
    </source>
</reference>
<keyword evidence="4" id="KW-0564">Palmitate</keyword>
<evidence type="ECO:0000256" key="5">
    <source>
        <dbReference type="ARBA" id="ARBA00023288"/>
    </source>
</evidence>
<dbReference type="Pfam" id="PF01547">
    <property type="entry name" value="SBP_bac_1"/>
    <property type="match status" value="1"/>
</dbReference>
<dbReference type="EMBL" id="QMFB01000048">
    <property type="protein sequence ID" value="RAV09707.1"/>
    <property type="molecule type" value="Genomic_DNA"/>
</dbReference>
<dbReference type="InterPro" id="IPR006059">
    <property type="entry name" value="SBP"/>
</dbReference>
<evidence type="ECO:0000313" key="7">
    <source>
        <dbReference type="EMBL" id="RAV09707.1"/>
    </source>
</evidence>
<name>A0A329LYJ2_9BACL</name>
<proteinExistence type="predicted"/>
<feature type="signal peptide" evidence="6">
    <location>
        <begin position="1"/>
        <end position="20"/>
    </location>
</feature>
<dbReference type="Gene3D" id="3.40.190.10">
    <property type="entry name" value="Periplasmic binding protein-like II"/>
    <property type="match status" value="1"/>
</dbReference>
<dbReference type="PANTHER" id="PTHR43649">
    <property type="entry name" value="ARABINOSE-BINDING PROTEIN-RELATED"/>
    <property type="match status" value="1"/>
</dbReference>
<keyword evidence="2 6" id="KW-0732">Signal</keyword>
<dbReference type="InterPro" id="IPR050490">
    <property type="entry name" value="Bact_solute-bd_prot1"/>
</dbReference>
<dbReference type="Proteomes" id="UP000250369">
    <property type="component" value="Unassembled WGS sequence"/>
</dbReference>
<feature type="chain" id="PRO_5016420779" evidence="6">
    <location>
        <begin position="21"/>
        <end position="458"/>
    </location>
</feature>
<evidence type="ECO:0000256" key="6">
    <source>
        <dbReference type="SAM" id="SignalP"/>
    </source>
</evidence>
<keyword evidence="5" id="KW-0449">Lipoprotein</keyword>
<keyword evidence="1" id="KW-1003">Cell membrane</keyword>
<evidence type="ECO:0000256" key="3">
    <source>
        <dbReference type="ARBA" id="ARBA00023136"/>
    </source>
</evidence>
<sequence length="458" mass="50990">MKMNKWLALFMSLVLVTVIAACGKKEETPKTEEPGKVDTTPDTVKVWTYPVHGTYENDMKDLVADFNKQYPHIKVEYEVLSWAEGPKKFDVALNAGDPPDMYFSAVNGQYVDTGLVLDLDSYMTKEMKDDFQPGTLETMQLSGKQYGIPLYQSLWGWGANKRILTEAGVDYKKIQEQGWTWTEFMEIAKKLNKKLPDGTQQYALVTDGTSLDFLDMLSRANGLVDSVDEKGNFIWNDNKILDTLKFIDKLRADGLMPKETAAIAPAKRSEMFYAGQAAIISKAIPYYDIMIANRNKDIDAGKVKGEKIEYVQLPVPHGDSIQGYGKTLGNGEGYIMFRQKNDKGAQHAKNTFLVMQALTGAKAGNSANELALPFVSKSQAKQFEGKSMAKPENQVASQNMRNNTSANVSLSITTDKAASLKRYREQVVKPMLQALFAGEKTPEAVAEEFKSKGAQLLK</sequence>
<evidence type="ECO:0000256" key="4">
    <source>
        <dbReference type="ARBA" id="ARBA00023139"/>
    </source>
</evidence>
<organism evidence="7 8">
    <name type="scientific">Paenibacillus contaminans</name>
    <dbReference type="NCBI Taxonomy" id="450362"/>
    <lineage>
        <taxon>Bacteria</taxon>
        <taxon>Bacillati</taxon>
        <taxon>Bacillota</taxon>
        <taxon>Bacilli</taxon>
        <taxon>Bacillales</taxon>
        <taxon>Paenibacillaceae</taxon>
        <taxon>Paenibacillus</taxon>
    </lineage>
</organism>
<evidence type="ECO:0000313" key="8">
    <source>
        <dbReference type="Proteomes" id="UP000250369"/>
    </source>
</evidence>
<evidence type="ECO:0000256" key="2">
    <source>
        <dbReference type="ARBA" id="ARBA00022729"/>
    </source>
</evidence>